<accession>A0A2N0BAT0</accession>
<gene>
    <name evidence="2" type="ORF">CH379_06855</name>
</gene>
<keyword evidence="1" id="KW-0472">Membrane</keyword>
<feature type="transmembrane region" description="Helical" evidence="1">
    <location>
        <begin position="50"/>
        <end position="69"/>
    </location>
</feature>
<dbReference type="AlphaFoldDB" id="A0A2N0BAT0"/>
<comment type="caution">
    <text evidence="2">The sequence shown here is derived from an EMBL/GenBank/DDBJ whole genome shotgun (WGS) entry which is preliminary data.</text>
</comment>
<name>A0A2N0BAT0_9LEPT</name>
<protein>
    <submittedName>
        <fullName evidence="2">Uncharacterized protein</fullName>
    </submittedName>
</protein>
<evidence type="ECO:0000313" key="2">
    <source>
        <dbReference type="EMBL" id="PJZ93624.1"/>
    </source>
</evidence>
<dbReference type="EMBL" id="NPEF01000052">
    <property type="protein sequence ID" value="PJZ93624.1"/>
    <property type="molecule type" value="Genomic_DNA"/>
</dbReference>
<reference evidence="2" key="1">
    <citation type="submission" date="2017-07" db="EMBL/GenBank/DDBJ databases">
        <title>Leptospira spp. isolated from tropical soils.</title>
        <authorList>
            <person name="Thibeaux R."/>
            <person name="Iraola G."/>
            <person name="Ferres I."/>
            <person name="Bierque E."/>
            <person name="Girault D."/>
            <person name="Soupe-Gilbert M.-E."/>
            <person name="Picardeau M."/>
            <person name="Goarant C."/>
        </authorList>
    </citation>
    <scope>NUCLEOTIDE SEQUENCE [LARGE SCALE GENOMIC DNA]</scope>
    <source>
        <strain evidence="2">ATI7-C-A5</strain>
    </source>
</reference>
<organism evidence="2">
    <name type="scientific">Leptospira ellisii</name>
    <dbReference type="NCBI Taxonomy" id="2023197"/>
    <lineage>
        <taxon>Bacteria</taxon>
        <taxon>Pseudomonadati</taxon>
        <taxon>Spirochaetota</taxon>
        <taxon>Spirochaetia</taxon>
        <taxon>Leptospirales</taxon>
        <taxon>Leptospiraceae</taxon>
        <taxon>Leptospira</taxon>
    </lineage>
</organism>
<feature type="transmembrane region" description="Helical" evidence="1">
    <location>
        <begin position="81"/>
        <end position="97"/>
    </location>
</feature>
<keyword evidence="1" id="KW-1133">Transmembrane helix</keyword>
<proteinExistence type="predicted"/>
<sequence>MSHFFRNINRQTSDKTAQEQVFPKNGFTKFRKTNIYFELFEGSYRSKNALFHKFRIPAFYVVLIILLAYLRKSLNSCGKSVGNFFLNFCLIKIAWWIERGIE</sequence>
<keyword evidence="1" id="KW-0812">Transmembrane</keyword>
<evidence type="ECO:0000256" key="1">
    <source>
        <dbReference type="SAM" id="Phobius"/>
    </source>
</evidence>